<name>A0A812X739_SYMPI</name>
<dbReference type="GO" id="GO:0003676">
    <property type="term" value="F:nucleic acid binding"/>
    <property type="evidence" value="ECO:0007669"/>
    <property type="project" value="InterPro"/>
</dbReference>
<feature type="compositionally biased region" description="Basic and acidic residues" evidence="12">
    <location>
        <begin position="116"/>
        <end position="129"/>
    </location>
</feature>
<dbReference type="InterPro" id="IPR025593">
    <property type="entry name" value="GAS8_dom"/>
</dbReference>
<proteinExistence type="inferred from homology"/>
<feature type="coiled-coil region" evidence="11">
    <location>
        <begin position="2459"/>
        <end position="2595"/>
    </location>
</feature>
<evidence type="ECO:0000256" key="2">
    <source>
        <dbReference type="ARBA" id="ARBA00004245"/>
    </source>
</evidence>
<gene>
    <name evidence="14" type="primary">DRC4</name>
    <name evidence="14" type="ORF">SPIL2461_LOCUS20262</name>
</gene>
<comment type="caution">
    <text evidence="14">The sequence shown here is derived from an EMBL/GenBank/DDBJ whole genome shotgun (WGS) entry which is preliminary data.</text>
</comment>
<dbReference type="GO" id="GO:0048870">
    <property type="term" value="P:cell motility"/>
    <property type="evidence" value="ECO:0007669"/>
    <property type="project" value="InterPro"/>
</dbReference>
<dbReference type="GO" id="GO:0005874">
    <property type="term" value="C:microtubule"/>
    <property type="evidence" value="ECO:0007669"/>
    <property type="project" value="UniProtKB-KW"/>
</dbReference>
<evidence type="ECO:0000313" key="15">
    <source>
        <dbReference type="Proteomes" id="UP000649617"/>
    </source>
</evidence>
<feature type="region of interest" description="Disordered" evidence="12">
    <location>
        <begin position="1898"/>
        <end position="1917"/>
    </location>
</feature>
<evidence type="ECO:0000256" key="5">
    <source>
        <dbReference type="ARBA" id="ARBA00022701"/>
    </source>
</evidence>
<dbReference type="GO" id="GO:0005794">
    <property type="term" value="C:Golgi apparatus"/>
    <property type="evidence" value="ECO:0007669"/>
    <property type="project" value="TreeGrafter"/>
</dbReference>
<evidence type="ECO:0000256" key="9">
    <source>
        <dbReference type="ARBA" id="ARBA00023212"/>
    </source>
</evidence>
<protein>
    <submittedName>
        <fullName evidence="14">DRC4 protein</fullName>
    </submittedName>
</protein>
<dbReference type="Pfam" id="PF13851">
    <property type="entry name" value="GAS"/>
    <property type="match status" value="1"/>
</dbReference>
<feature type="compositionally biased region" description="Polar residues" evidence="12">
    <location>
        <begin position="1717"/>
        <end position="1726"/>
    </location>
</feature>
<keyword evidence="10" id="KW-0966">Cell projection</keyword>
<evidence type="ECO:0000313" key="14">
    <source>
        <dbReference type="EMBL" id="CAE7714033.1"/>
    </source>
</evidence>
<feature type="domain" description="Integrase catalytic" evidence="13">
    <location>
        <begin position="1355"/>
        <end position="1549"/>
    </location>
</feature>
<comment type="similarity">
    <text evidence="3">Belongs to the DRC4 family.</text>
</comment>
<dbReference type="EMBL" id="CAJNIZ010045216">
    <property type="protein sequence ID" value="CAE7714033.1"/>
    <property type="molecule type" value="Genomic_DNA"/>
</dbReference>
<dbReference type="GO" id="GO:0008017">
    <property type="term" value="F:microtubule binding"/>
    <property type="evidence" value="ECO:0007669"/>
    <property type="project" value="InterPro"/>
</dbReference>
<dbReference type="OrthoDB" id="767661at2759"/>
<keyword evidence="15" id="KW-1185">Reference proteome</keyword>
<evidence type="ECO:0000256" key="12">
    <source>
        <dbReference type="SAM" id="MobiDB-lite"/>
    </source>
</evidence>
<evidence type="ECO:0000256" key="7">
    <source>
        <dbReference type="ARBA" id="ARBA00023054"/>
    </source>
</evidence>
<accession>A0A812X739</accession>
<keyword evidence="4" id="KW-0963">Cytoplasm</keyword>
<dbReference type="InterPro" id="IPR012337">
    <property type="entry name" value="RNaseH-like_sf"/>
</dbReference>
<keyword evidence="7 11" id="KW-0175">Coiled coil</keyword>
<dbReference type="InterPro" id="IPR001584">
    <property type="entry name" value="Integrase_cat-core"/>
</dbReference>
<dbReference type="Proteomes" id="UP000649617">
    <property type="component" value="Unassembled WGS sequence"/>
</dbReference>
<feature type="region of interest" description="Disordered" evidence="12">
    <location>
        <begin position="1693"/>
        <end position="1772"/>
    </location>
</feature>
<evidence type="ECO:0000256" key="6">
    <source>
        <dbReference type="ARBA" id="ARBA00022846"/>
    </source>
</evidence>
<evidence type="ECO:0000256" key="11">
    <source>
        <dbReference type="SAM" id="Coils"/>
    </source>
</evidence>
<dbReference type="SUPFAM" id="SSF53098">
    <property type="entry name" value="Ribonuclease H-like"/>
    <property type="match status" value="1"/>
</dbReference>
<sequence length="2862" mass="325819">MAFDSPGGTRLLLQRLAASPLVRKTLPNAAAICQQYFSFKRNPHESIGNFLVRETLVHEEFTEAIIRLHEEKLGLTQESRDFGLPREEWSESGSWGDGGWWDDRYYEPEYEEAGDEEPHPDLDSPHVDGDDSGLPQQVPGQGNPTAATGSSPSHRPASLRDAAVGSTAALDTGPVKNVEAIDELAIADSFVMGVLRGWRLIQAAGLSAEEKRDILSTTKNSLDYESISSALQSLWDDQLLSHRHQRQGADFYSNQAEQFDNGELYYQETDDWWQGQDGWWNDSYYHESEAYDWWEDDPWYHHEYNVATEPEDPEFSEKLKEAQNAERVAESLAIEASRTWADAQRATQALRKDRGFGLHTTSNGGSFGKCFICGGNHFARECPDRQHPGKGYPKGKYKNYMTEYEDLNYSTKGKFKGKSKGKNNHWMENHGLWKGGKGRGKNPMKGKDAPRSVNAYSSDMILAGLEVLEAQSSSASSSTEPGIGVIDCGATASAAPEAVVKSLIDAVLTHDKGAIIELDQSARPYFRFGNGRWGRALCRVHISSAVSGRTRQFSLYTLPNPAEYVNNNFDKSYLVPVLIGMDHLGHKGVGMMIDFALGLAMNTLDENPEIYHLDKNPKGHFTLDIINYLTQGQRNCKGQPRVIVRNQSSKTTQSQEHQFLELGTVYMDMTLQDHELDEQSLQAARGRMRHMFQYAQLRRSPAALTAQMPVDMSRSQPQTPEDSVVNEIKKRTPVAKVKAKPLDFARKIPIDKRDPRCSENQWPCHNKHTAAKVMSNMHGSWVHCACCNVCLEYVPRIGSAAAHTKVECPAMVNRPTTNSSSPGESTNDSWINMETEGDLATAYEQEANQQNMGYNLVASIYSKDMIFIRHRRGNDFEKNERKLLWYVNAFVKETLDEDDSVEIYFEWPWPCFGWKQQPLLDLAAHLDRKMIPWLDCRIDGCNYGMRDPHGSFVQKKWLIKTTSETFHKAFRAKVCQGGHGVHANIQGQLTNASAYYPWRMVQAFARHWRDTMVPQRHVRLLHQRDDPDLCEHQSSWSMTMEEFEVVNDIEEHVVLEEYEVQIASAEVIRMEHVARTFRINNQVTAQTCEEILMSMYYGVNLKKDGHSKWKSGSFHLVFGGYSHGGFHGCTTSTSRYPEIVQMLNAYLRHLLPHQTWTSLMVTFNGKSVPHKDHHNLSGALNATVCLGSFAGGELWIAGKPPAGTLPTRRRRTDGSMVEGYLVSVYGQPAVFSPNTLHATQDWKGFRIALTAYTTRMYPAFAMEDVRNLRKLGFPLPAAQSQELEENVTDQQRQQWDAQLAKFHKAAGHPTSRNLSRVVKEAGHPDWKVKAALNYKCPTCESLKPGGISSGQVPPASTSPFYKAWEAVSADAGEWVVPSSKMKVKFILFMDLATKLRVIYPIKIYEIMSMQAESAEDVIMALSERWLASFPKPRLLVMDAAKTFSSDRMHSFLSSVNILPHFVAEKEPWAHGVTEANVQDVKHTASAIHKEALDQHPFISLYLAVSALNSTEITAGYSAFQWAYGQQFQITDEDARTFAMVPKDPSFDYARLLAAREEAEIIAKRTKAKRVLSKLANSTVRQPLREFAPMTLVKVWRKLWPAEVHKGPRGGLKKSGRPHWVGPGRVVFHEVLPQQASGDPRRHIVWVLIGTQVFRCSVHSVRPVTETERFMYETSGQEDFSRWRTLDDVLPRREYTDITEEEPNEDEVEMPDLPPRPDSTTTVNPSRRVTGKATPLSEPASSTAEPTPAPTTTRPLEDVNDYDNEPAAKKARGDDLDWVEQLTMEADREARAMDIFAAMDDTEEFLKIEFDVGNLSNRQKKHLERDPVTFMVKKMRDSEVSISRLKPEERAKAKEVDSFMRNEAVRKCLNQDEVREAYSSGRIVKARWVLTWKPVPPEDRESALQDQRNNPETLRAKDGARKAKARIVLLGFQHPSLLDPSFKTSSPVQSTLGRNLLYAMSVQHQWPLEGLDLATAFLQTLPTEADKNLWTTGVEELREALGVGQEGIMRILRNIYGSTTAPRGLWLGLHRKLTSLGAQAVRGERCLWVWLSRTRKDRDHPLSIGAMGGHVDDFHRLGDGSAEWLEIKKKIDSIYQWGTAKTGSYRHAGTDVTTSVDERGYQQITVDQNCYVESLQDVQISPERLAVDLPLTKQEVEACRTSLGALQWLAVQSQPQLCSRCNLLLTDLITIGKTSVAKEIQQMIGEVRAESFSLKFSKLDGVQHWTDLVVISMGDQAHGNRPQGDSAGGMITLLSGPNSLSGQVCAMTLVSWRTWKLKRKAIGSNDAEVQSILEAEDANFRTRLLWTELHGAGGLEGDRDRRLDLVENTEKQVLRVQGVLCTDSKGGFDAVEVNESPLLGLSNMRAALQAFQLRENLQRAGCLLGWLASDYDLADALTKKKSDSRIGLVQFLRTGHWAIKYELTIPNLRDRIDAFQYRLSKAAKDRNYMQLEKDMVNRFYEITKAEVKQVEAELLNMDRKMEILERDFRVHIKVHEQKVQNLEYEHKEAKRQVHENGDMDLQKARDLHSEQLLNMNKEKLELKRDIRETQLESEDEVKMMLQGFAKRLQNLRDTFEQNHQQLQAQYEEQVEQLKIDLELRRKVEIHEIEERKNQHINELLFNHQEAFDEIKAYYNDITHDNLQLIKSLKDEIQEMKEKEKTNKKKMDLLRQENRDLTRPLEEKLAEQRALEEELKTYTKDKMALKNLKAHFKKLEEQITEAKQEYRTCEDKYRKMEKERDDLYKRFKKAVQEIQRKAELGKNVVLEKKLDTLSQQFDEKQAQLTEVLTNARLDPTIVANVTKKLEQVLGAKNRQIKDLQYQVHQATKQYNDTIRVYESKLQSLGVDPEEIGFEVWDVRGSWWL</sequence>
<dbReference type="Gene3D" id="3.30.420.10">
    <property type="entry name" value="Ribonuclease H-like superfamily/Ribonuclease H"/>
    <property type="match status" value="1"/>
</dbReference>
<feature type="compositionally biased region" description="Acidic residues" evidence="12">
    <location>
        <begin position="1696"/>
        <end position="1709"/>
    </location>
</feature>
<reference evidence="14" key="1">
    <citation type="submission" date="2021-02" db="EMBL/GenBank/DDBJ databases">
        <authorList>
            <person name="Dougan E. K."/>
            <person name="Rhodes N."/>
            <person name="Thang M."/>
            <person name="Chan C."/>
        </authorList>
    </citation>
    <scope>NUCLEOTIDE SEQUENCE</scope>
</reference>
<feature type="compositionally biased region" description="Polar residues" evidence="12">
    <location>
        <begin position="134"/>
        <end position="153"/>
    </location>
</feature>
<feature type="coiled-coil region" evidence="11">
    <location>
        <begin position="2644"/>
        <end position="2788"/>
    </location>
</feature>
<feature type="region of interest" description="Disordered" evidence="12">
    <location>
        <begin position="426"/>
        <end position="450"/>
    </location>
</feature>
<dbReference type="InterPro" id="IPR039308">
    <property type="entry name" value="GAS8"/>
</dbReference>
<keyword evidence="9" id="KW-0206">Cytoskeleton</keyword>
<feature type="compositionally biased region" description="Low complexity" evidence="12">
    <location>
        <begin position="1736"/>
        <end position="1752"/>
    </location>
</feature>
<dbReference type="PANTHER" id="PTHR31543:SF0">
    <property type="entry name" value="DYNEIN REGULATORY COMPLEX SUBUNIT 4"/>
    <property type="match status" value="1"/>
</dbReference>
<evidence type="ECO:0000256" key="8">
    <source>
        <dbReference type="ARBA" id="ARBA00023069"/>
    </source>
</evidence>
<dbReference type="GO" id="GO:0031514">
    <property type="term" value="C:motile cilium"/>
    <property type="evidence" value="ECO:0007669"/>
    <property type="project" value="UniProtKB-SubCell"/>
</dbReference>
<dbReference type="PROSITE" id="PS50994">
    <property type="entry name" value="INTEGRASE"/>
    <property type="match status" value="1"/>
</dbReference>
<keyword evidence="8" id="KW-0969">Cilium</keyword>
<feature type="region of interest" description="Disordered" evidence="12">
    <location>
        <begin position="110"/>
        <end position="159"/>
    </location>
</feature>
<evidence type="ECO:0000256" key="10">
    <source>
        <dbReference type="ARBA" id="ARBA00023273"/>
    </source>
</evidence>
<organism evidence="14 15">
    <name type="scientific">Symbiodinium pilosum</name>
    <name type="common">Dinoflagellate</name>
    <dbReference type="NCBI Taxonomy" id="2952"/>
    <lineage>
        <taxon>Eukaryota</taxon>
        <taxon>Sar</taxon>
        <taxon>Alveolata</taxon>
        <taxon>Dinophyceae</taxon>
        <taxon>Suessiales</taxon>
        <taxon>Symbiodiniaceae</taxon>
        <taxon>Symbiodinium</taxon>
    </lineage>
</organism>
<dbReference type="GO" id="GO:0015074">
    <property type="term" value="P:DNA integration"/>
    <property type="evidence" value="ECO:0007669"/>
    <property type="project" value="InterPro"/>
</dbReference>
<dbReference type="GO" id="GO:0031267">
    <property type="term" value="F:small GTPase binding"/>
    <property type="evidence" value="ECO:0007669"/>
    <property type="project" value="InterPro"/>
</dbReference>
<keyword evidence="5" id="KW-0493">Microtubule</keyword>
<keyword evidence="6" id="KW-0282">Flagellum</keyword>
<dbReference type="PANTHER" id="PTHR31543">
    <property type="entry name" value="DYNEIN REGULATORY COMPLEX SUBUNIT 4"/>
    <property type="match status" value="1"/>
</dbReference>
<dbReference type="InterPro" id="IPR036397">
    <property type="entry name" value="RNaseH_sf"/>
</dbReference>
<evidence type="ECO:0000256" key="1">
    <source>
        <dbReference type="ARBA" id="ARBA00004230"/>
    </source>
</evidence>
<evidence type="ECO:0000256" key="3">
    <source>
        <dbReference type="ARBA" id="ARBA00009859"/>
    </source>
</evidence>
<evidence type="ECO:0000259" key="13">
    <source>
        <dbReference type="PROSITE" id="PS50994"/>
    </source>
</evidence>
<comment type="subcellular location">
    <subcellularLocation>
        <location evidence="1">Cell projection</location>
        <location evidence="1">Cilium</location>
        <location evidence="1">Flagellum</location>
    </subcellularLocation>
    <subcellularLocation>
        <location evidence="2">Cytoplasm</location>
        <location evidence="2">Cytoskeleton</location>
    </subcellularLocation>
</comment>
<evidence type="ECO:0000256" key="4">
    <source>
        <dbReference type="ARBA" id="ARBA00022490"/>
    </source>
</evidence>